<evidence type="ECO:0000256" key="1">
    <source>
        <dbReference type="SAM" id="Phobius"/>
    </source>
</evidence>
<feature type="transmembrane region" description="Helical" evidence="1">
    <location>
        <begin position="6"/>
        <end position="23"/>
    </location>
</feature>
<protein>
    <submittedName>
        <fullName evidence="2">Uncharacterized protein</fullName>
    </submittedName>
</protein>
<keyword evidence="3" id="KW-1185">Reference proteome</keyword>
<dbReference type="Proteomes" id="UP001066276">
    <property type="component" value="Chromosome 1_1"/>
</dbReference>
<name>A0AAV7WZE0_PLEWA</name>
<proteinExistence type="predicted"/>
<keyword evidence="1" id="KW-0812">Transmembrane</keyword>
<gene>
    <name evidence="2" type="ORF">NDU88_006023</name>
</gene>
<evidence type="ECO:0000313" key="3">
    <source>
        <dbReference type="Proteomes" id="UP001066276"/>
    </source>
</evidence>
<reference evidence="2" key="1">
    <citation type="journal article" date="2022" name="bioRxiv">
        <title>Sequencing and chromosome-scale assembly of the giantPleurodeles waltlgenome.</title>
        <authorList>
            <person name="Brown T."/>
            <person name="Elewa A."/>
            <person name="Iarovenko S."/>
            <person name="Subramanian E."/>
            <person name="Araus A.J."/>
            <person name="Petzold A."/>
            <person name="Susuki M."/>
            <person name="Suzuki K.-i.T."/>
            <person name="Hayashi T."/>
            <person name="Toyoda A."/>
            <person name="Oliveira C."/>
            <person name="Osipova E."/>
            <person name="Leigh N.D."/>
            <person name="Simon A."/>
            <person name="Yun M.H."/>
        </authorList>
    </citation>
    <scope>NUCLEOTIDE SEQUENCE</scope>
    <source>
        <strain evidence="2">20211129_DDA</strain>
        <tissue evidence="2">Liver</tissue>
    </source>
</reference>
<comment type="caution">
    <text evidence="2">The sequence shown here is derived from an EMBL/GenBank/DDBJ whole genome shotgun (WGS) entry which is preliminary data.</text>
</comment>
<organism evidence="2 3">
    <name type="scientific">Pleurodeles waltl</name>
    <name type="common">Iberian ribbed newt</name>
    <dbReference type="NCBI Taxonomy" id="8319"/>
    <lineage>
        <taxon>Eukaryota</taxon>
        <taxon>Metazoa</taxon>
        <taxon>Chordata</taxon>
        <taxon>Craniata</taxon>
        <taxon>Vertebrata</taxon>
        <taxon>Euteleostomi</taxon>
        <taxon>Amphibia</taxon>
        <taxon>Batrachia</taxon>
        <taxon>Caudata</taxon>
        <taxon>Salamandroidea</taxon>
        <taxon>Salamandridae</taxon>
        <taxon>Pleurodelinae</taxon>
        <taxon>Pleurodeles</taxon>
    </lineage>
</organism>
<dbReference type="AlphaFoldDB" id="A0AAV7WZE0"/>
<evidence type="ECO:0000313" key="2">
    <source>
        <dbReference type="EMBL" id="KAJ1218443.1"/>
    </source>
</evidence>
<sequence>SMNSGWWAAVFIIGYTVAFYLSTGGVGGGHLSPGGEGWCVRYGWMYLHGYDSRNGIFPLRG</sequence>
<accession>A0AAV7WZE0</accession>
<keyword evidence="1" id="KW-0472">Membrane</keyword>
<keyword evidence="1" id="KW-1133">Transmembrane helix</keyword>
<feature type="non-terminal residue" evidence="2">
    <location>
        <position position="61"/>
    </location>
</feature>
<dbReference type="EMBL" id="JANPWB010000001">
    <property type="protein sequence ID" value="KAJ1218443.1"/>
    <property type="molecule type" value="Genomic_DNA"/>
</dbReference>
<feature type="non-terminal residue" evidence="2">
    <location>
        <position position="1"/>
    </location>
</feature>